<evidence type="ECO:0000256" key="1">
    <source>
        <dbReference type="ARBA" id="ARBA00022723"/>
    </source>
</evidence>
<gene>
    <name evidence="5" type="ORF">SAMN05443550_108133</name>
</gene>
<evidence type="ECO:0000313" key="5">
    <source>
        <dbReference type="EMBL" id="SEB00718.1"/>
    </source>
</evidence>
<dbReference type="Pfam" id="PF01546">
    <property type="entry name" value="Peptidase_M20"/>
    <property type="match status" value="1"/>
</dbReference>
<dbReference type="GO" id="GO:0016787">
    <property type="term" value="F:hydrolase activity"/>
    <property type="evidence" value="ECO:0007669"/>
    <property type="project" value="UniProtKB-KW"/>
</dbReference>
<feature type="signal peptide" evidence="3">
    <location>
        <begin position="1"/>
        <end position="26"/>
    </location>
</feature>
<feature type="chain" id="PRO_5011570197" evidence="3">
    <location>
        <begin position="27"/>
        <end position="443"/>
    </location>
</feature>
<keyword evidence="1" id="KW-0479">Metal-binding</keyword>
<keyword evidence="2" id="KW-0378">Hydrolase</keyword>
<evidence type="ECO:0000256" key="3">
    <source>
        <dbReference type="SAM" id="SignalP"/>
    </source>
</evidence>
<dbReference type="InterPro" id="IPR002933">
    <property type="entry name" value="Peptidase_M20"/>
</dbReference>
<evidence type="ECO:0000259" key="4">
    <source>
        <dbReference type="Pfam" id="PF07687"/>
    </source>
</evidence>
<dbReference type="AlphaFoldDB" id="A0A1H4FVR0"/>
<proteinExistence type="predicted"/>
<dbReference type="SUPFAM" id="SSF53187">
    <property type="entry name" value="Zn-dependent exopeptidases"/>
    <property type="match status" value="1"/>
</dbReference>
<dbReference type="InterPro" id="IPR050072">
    <property type="entry name" value="Peptidase_M20A"/>
</dbReference>
<dbReference type="RefSeq" id="WP_090557996.1">
    <property type="nucleotide sequence ID" value="NZ_FNRA01000008.1"/>
</dbReference>
<keyword evidence="6" id="KW-1185">Reference proteome</keyword>
<dbReference type="EMBL" id="FNRA01000008">
    <property type="protein sequence ID" value="SEB00718.1"/>
    <property type="molecule type" value="Genomic_DNA"/>
</dbReference>
<feature type="domain" description="Peptidase M20 dimerisation" evidence="4">
    <location>
        <begin position="232"/>
        <end position="333"/>
    </location>
</feature>
<dbReference type="Proteomes" id="UP000198850">
    <property type="component" value="Unassembled WGS sequence"/>
</dbReference>
<dbReference type="OrthoDB" id="9783294at2"/>
<dbReference type="SUPFAM" id="SSF55031">
    <property type="entry name" value="Bacterial exopeptidase dimerisation domain"/>
    <property type="match status" value="1"/>
</dbReference>
<dbReference type="PANTHER" id="PTHR43808">
    <property type="entry name" value="ACETYLORNITHINE DEACETYLASE"/>
    <property type="match status" value="1"/>
</dbReference>
<sequence length="443" mass="46641">MVINKKNAAKALFVLLLAAGAGTVTAQVSDQSAPVPVDKKYTAEIKKIAAAPLVKKAMQQIVDLEKETMSNHVLLTEIPSPPYKEAKRAAKFLEMITAAGVDSVWTDTAGNVLALRKGRTRKKRVVLEAHMDTVFPEGTDVTVKYRGDTLCAPGVGDDTRSLAVVLTIAKVMKQTGIQTDADVLFVGATGEEGQGDLRGVKNLFSPAGPGKIDSFIAIDGSGTEGIVHRALGSHRYRVTFKGPGGHSSGAFGIGNPHNALGRAMHYWDETGNAYAAIPGVRVTFSVGVIGGGTSVNSIPFESWMEVDMRSENPERLNAMDALFQAAVQKALVEENAMKKAGKDLTVAIKLIGDRPAGGNPATIPLVQHMMASIVYLGGTPKLGVASTDSNIPFSKGVPAMTIGQGGKAGNAHSLNEWFLNDKGYIGIQQSLLVLLSEAGLAAK</sequence>
<dbReference type="Pfam" id="PF07687">
    <property type="entry name" value="M20_dimer"/>
    <property type="match status" value="1"/>
</dbReference>
<organism evidence="5 6">
    <name type="scientific">Pedobacter hartonius</name>
    <dbReference type="NCBI Taxonomy" id="425514"/>
    <lineage>
        <taxon>Bacteria</taxon>
        <taxon>Pseudomonadati</taxon>
        <taxon>Bacteroidota</taxon>
        <taxon>Sphingobacteriia</taxon>
        <taxon>Sphingobacteriales</taxon>
        <taxon>Sphingobacteriaceae</taxon>
        <taxon>Pedobacter</taxon>
    </lineage>
</organism>
<evidence type="ECO:0000313" key="6">
    <source>
        <dbReference type="Proteomes" id="UP000198850"/>
    </source>
</evidence>
<dbReference type="Gene3D" id="3.40.630.10">
    <property type="entry name" value="Zn peptidases"/>
    <property type="match status" value="1"/>
</dbReference>
<protein>
    <submittedName>
        <fullName evidence="5">Peptidase dimerisation domain-containing protein</fullName>
    </submittedName>
</protein>
<dbReference type="InterPro" id="IPR036264">
    <property type="entry name" value="Bact_exopeptidase_dim_dom"/>
</dbReference>
<name>A0A1H4FVR0_9SPHI</name>
<reference evidence="5 6" key="1">
    <citation type="submission" date="2016-10" db="EMBL/GenBank/DDBJ databases">
        <authorList>
            <person name="de Groot N.N."/>
        </authorList>
    </citation>
    <scope>NUCLEOTIDE SEQUENCE [LARGE SCALE GENOMIC DNA]</scope>
    <source>
        <strain evidence="5 6">DSM 19033</strain>
    </source>
</reference>
<dbReference type="Gene3D" id="3.30.70.360">
    <property type="match status" value="1"/>
</dbReference>
<dbReference type="GO" id="GO:0046872">
    <property type="term" value="F:metal ion binding"/>
    <property type="evidence" value="ECO:0007669"/>
    <property type="project" value="UniProtKB-KW"/>
</dbReference>
<dbReference type="STRING" id="425514.SAMN05443550_108133"/>
<accession>A0A1H4FVR0</accession>
<keyword evidence="3" id="KW-0732">Signal</keyword>
<dbReference type="PANTHER" id="PTHR43808:SF17">
    <property type="entry name" value="PEPTIDASE M20"/>
    <property type="match status" value="1"/>
</dbReference>
<evidence type="ECO:0000256" key="2">
    <source>
        <dbReference type="ARBA" id="ARBA00022801"/>
    </source>
</evidence>
<dbReference type="InterPro" id="IPR011650">
    <property type="entry name" value="Peptidase_M20_dimer"/>
</dbReference>